<dbReference type="SFLD" id="SFLDG01095">
    <property type="entry name" value="Uncharacterised_Radical_SAM_Su"/>
    <property type="match status" value="1"/>
</dbReference>
<dbReference type="PANTHER" id="PTHR43409:SF4">
    <property type="entry name" value="RADICAL SAM SUPERFAMILY PROTEIN"/>
    <property type="match status" value="1"/>
</dbReference>
<protein>
    <submittedName>
        <fullName evidence="7">Radical SAM protein</fullName>
    </submittedName>
</protein>
<dbReference type="PROSITE" id="PS51918">
    <property type="entry name" value="RADICAL_SAM"/>
    <property type="match status" value="1"/>
</dbReference>
<dbReference type="InterPro" id="IPR058240">
    <property type="entry name" value="rSAM_sf"/>
</dbReference>
<dbReference type="EMBL" id="RJQC01000001">
    <property type="protein sequence ID" value="RNM31684.1"/>
    <property type="molecule type" value="Genomic_DNA"/>
</dbReference>
<dbReference type="SFLD" id="SFLDG01082">
    <property type="entry name" value="B12-binding_domain_containing"/>
    <property type="match status" value="1"/>
</dbReference>
<organism evidence="7 8">
    <name type="scientific">Absicoccus porci</name>
    <dbReference type="NCBI Taxonomy" id="2486576"/>
    <lineage>
        <taxon>Bacteria</taxon>
        <taxon>Bacillati</taxon>
        <taxon>Bacillota</taxon>
        <taxon>Erysipelotrichia</taxon>
        <taxon>Erysipelotrichales</taxon>
        <taxon>Erysipelotrichaceae</taxon>
        <taxon>Absicoccus</taxon>
    </lineage>
</organism>
<dbReference type="AlphaFoldDB" id="A0A3N0I3U8"/>
<evidence type="ECO:0000313" key="7">
    <source>
        <dbReference type="EMBL" id="RNM31684.1"/>
    </source>
</evidence>
<keyword evidence="2" id="KW-0949">S-adenosyl-L-methionine</keyword>
<evidence type="ECO:0000259" key="6">
    <source>
        <dbReference type="PROSITE" id="PS51918"/>
    </source>
</evidence>
<evidence type="ECO:0000313" key="8">
    <source>
        <dbReference type="Proteomes" id="UP000276568"/>
    </source>
</evidence>
<dbReference type="GO" id="GO:0046872">
    <property type="term" value="F:metal ion binding"/>
    <property type="evidence" value="ECO:0007669"/>
    <property type="project" value="UniProtKB-KW"/>
</dbReference>
<dbReference type="PANTHER" id="PTHR43409">
    <property type="entry name" value="ANAEROBIC MAGNESIUM-PROTOPORPHYRIN IX MONOMETHYL ESTER CYCLASE-RELATED"/>
    <property type="match status" value="1"/>
</dbReference>
<dbReference type="RefSeq" id="WP_128519844.1">
    <property type="nucleotide sequence ID" value="NZ_RJQC01000001.1"/>
</dbReference>
<keyword evidence="4" id="KW-0408">Iron</keyword>
<dbReference type="Pfam" id="PF04055">
    <property type="entry name" value="Radical_SAM"/>
    <property type="match status" value="1"/>
</dbReference>
<keyword evidence="5" id="KW-0411">Iron-sulfur</keyword>
<gene>
    <name evidence="7" type="ORF">EDX97_03775</name>
</gene>
<reference evidence="7 8" key="1">
    <citation type="submission" date="2018-11" db="EMBL/GenBank/DDBJ databases">
        <title>Clostridium sp. nov., a member of the family Erysipelotrichaceae isolated from pig faeces.</title>
        <authorList>
            <person name="Chang Y.-H."/>
        </authorList>
    </citation>
    <scope>NUCLEOTIDE SEQUENCE [LARGE SCALE GENOMIC DNA]</scope>
    <source>
        <strain evidence="7 8">YH-panp20</strain>
    </source>
</reference>
<keyword evidence="8" id="KW-1185">Reference proteome</keyword>
<dbReference type="InterPro" id="IPR007197">
    <property type="entry name" value="rSAM"/>
</dbReference>
<evidence type="ECO:0000256" key="4">
    <source>
        <dbReference type="ARBA" id="ARBA00023004"/>
    </source>
</evidence>
<dbReference type="InterPro" id="IPR023404">
    <property type="entry name" value="rSAM_horseshoe"/>
</dbReference>
<keyword evidence="3" id="KW-0479">Metal-binding</keyword>
<dbReference type="Gene3D" id="3.80.30.20">
    <property type="entry name" value="tm_1862 like domain"/>
    <property type="match status" value="1"/>
</dbReference>
<dbReference type="SFLD" id="SFLDS00029">
    <property type="entry name" value="Radical_SAM"/>
    <property type="match status" value="1"/>
</dbReference>
<dbReference type="InterPro" id="IPR051198">
    <property type="entry name" value="BchE-like"/>
</dbReference>
<name>A0A3N0I3U8_9FIRM</name>
<evidence type="ECO:0000256" key="2">
    <source>
        <dbReference type="ARBA" id="ARBA00022691"/>
    </source>
</evidence>
<dbReference type="OrthoDB" id="9777636at2"/>
<sequence length="195" mass="21751">MEFHGPIIRPGTDADSVFIEVTAGCTHNGCTFCNFYRDTPFYVAPFEQIEKDLQEAKQAYPNAKKVWASGGKPFALSTEKLIALGKLISKYYPDAIVSTYARIDDIFQKTVEDLKAIHASGIDDVMIGIDSGDDAVLSFVNKGYIAKDIVTECQKLDEATFPHRMIYLGRLAGKGNLFKVLEKVHIYSIRFILTI</sequence>
<dbReference type="SUPFAM" id="SSF102114">
    <property type="entry name" value="Radical SAM enzymes"/>
    <property type="match status" value="1"/>
</dbReference>
<dbReference type="GO" id="GO:0051536">
    <property type="term" value="F:iron-sulfur cluster binding"/>
    <property type="evidence" value="ECO:0007669"/>
    <property type="project" value="UniProtKB-KW"/>
</dbReference>
<evidence type="ECO:0000256" key="5">
    <source>
        <dbReference type="ARBA" id="ARBA00023014"/>
    </source>
</evidence>
<dbReference type="CDD" id="cd01335">
    <property type="entry name" value="Radical_SAM"/>
    <property type="match status" value="1"/>
</dbReference>
<dbReference type="Proteomes" id="UP000276568">
    <property type="component" value="Unassembled WGS sequence"/>
</dbReference>
<feature type="domain" description="Radical SAM core" evidence="6">
    <location>
        <begin position="11"/>
        <end position="195"/>
    </location>
</feature>
<evidence type="ECO:0000256" key="3">
    <source>
        <dbReference type="ARBA" id="ARBA00022723"/>
    </source>
</evidence>
<evidence type="ECO:0000256" key="1">
    <source>
        <dbReference type="ARBA" id="ARBA00001966"/>
    </source>
</evidence>
<comment type="cofactor">
    <cofactor evidence="1">
        <name>[4Fe-4S] cluster</name>
        <dbReference type="ChEBI" id="CHEBI:49883"/>
    </cofactor>
</comment>
<accession>A0A3N0I3U8</accession>
<proteinExistence type="predicted"/>
<dbReference type="GO" id="GO:0003824">
    <property type="term" value="F:catalytic activity"/>
    <property type="evidence" value="ECO:0007669"/>
    <property type="project" value="InterPro"/>
</dbReference>
<comment type="caution">
    <text evidence="7">The sequence shown here is derived from an EMBL/GenBank/DDBJ whole genome shotgun (WGS) entry which is preliminary data.</text>
</comment>